<evidence type="ECO:0000313" key="1">
    <source>
        <dbReference type="EMBL" id="MBB4653280.1"/>
    </source>
</evidence>
<name>A0ABR6LB95_9HYPH</name>
<gene>
    <name evidence="1" type="ORF">GGQ99_005065</name>
</gene>
<reference evidence="1 2" key="1">
    <citation type="submission" date="2020-08" db="EMBL/GenBank/DDBJ databases">
        <title>Genomic Encyclopedia of Type Strains, Phase IV (KMG-IV): sequencing the most valuable type-strain genomes for metagenomic binning, comparative biology and taxonomic classification.</title>
        <authorList>
            <person name="Goeker M."/>
        </authorList>
    </citation>
    <scope>NUCLEOTIDE SEQUENCE [LARGE SCALE GENOMIC DNA]</scope>
    <source>
        <strain evidence="1 2">DSM 7050</strain>
    </source>
</reference>
<accession>A0ABR6LB95</accession>
<protein>
    <submittedName>
        <fullName evidence="1">Uncharacterized protein</fullName>
    </submittedName>
</protein>
<dbReference type="EMBL" id="JACHOT010000011">
    <property type="protein sequence ID" value="MBB4653280.1"/>
    <property type="molecule type" value="Genomic_DNA"/>
</dbReference>
<dbReference type="Proteomes" id="UP000539538">
    <property type="component" value="Unassembled WGS sequence"/>
</dbReference>
<proteinExistence type="predicted"/>
<sequence>MKNASPVPIPASFGAHSSIRRGLYGAHSSIPPSAHKGTISYISGGVRS</sequence>
<evidence type="ECO:0000313" key="2">
    <source>
        <dbReference type="Proteomes" id="UP000539538"/>
    </source>
</evidence>
<organism evidence="1 2">
    <name type="scientific">Aminobacter niigataensis</name>
    <dbReference type="NCBI Taxonomy" id="83265"/>
    <lineage>
        <taxon>Bacteria</taxon>
        <taxon>Pseudomonadati</taxon>
        <taxon>Pseudomonadota</taxon>
        <taxon>Alphaproteobacteria</taxon>
        <taxon>Hyphomicrobiales</taxon>
        <taxon>Phyllobacteriaceae</taxon>
        <taxon>Aminobacter</taxon>
    </lineage>
</organism>
<comment type="caution">
    <text evidence="1">The sequence shown here is derived from an EMBL/GenBank/DDBJ whole genome shotgun (WGS) entry which is preliminary data.</text>
</comment>
<keyword evidence="2" id="KW-1185">Reference proteome</keyword>